<gene>
    <name evidence="14" type="ORF">NTJ_03966</name>
</gene>
<dbReference type="Pfam" id="PF25059">
    <property type="entry name" value="FN3_DSCAM-DSCAML_C"/>
    <property type="match status" value="1"/>
</dbReference>
<evidence type="ECO:0000256" key="2">
    <source>
        <dbReference type="ARBA" id="ARBA00022692"/>
    </source>
</evidence>
<evidence type="ECO:0000256" key="1">
    <source>
        <dbReference type="ARBA" id="ARBA00004167"/>
    </source>
</evidence>
<dbReference type="PROSITE" id="PS50835">
    <property type="entry name" value="IG_LIKE"/>
    <property type="match status" value="10"/>
</dbReference>
<dbReference type="SUPFAM" id="SSF48726">
    <property type="entry name" value="Immunoglobulin"/>
    <property type="match status" value="10"/>
</dbReference>
<organism evidence="14 15">
    <name type="scientific">Nesidiocoris tenuis</name>
    <dbReference type="NCBI Taxonomy" id="355587"/>
    <lineage>
        <taxon>Eukaryota</taxon>
        <taxon>Metazoa</taxon>
        <taxon>Ecdysozoa</taxon>
        <taxon>Arthropoda</taxon>
        <taxon>Hexapoda</taxon>
        <taxon>Insecta</taxon>
        <taxon>Pterygota</taxon>
        <taxon>Neoptera</taxon>
        <taxon>Paraneoptera</taxon>
        <taxon>Hemiptera</taxon>
        <taxon>Heteroptera</taxon>
        <taxon>Panheteroptera</taxon>
        <taxon>Cimicomorpha</taxon>
        <taxon>Miridae</taxon>
        <taxon>Dicyphina</taxon>
        <taxon>Nesidiocoris</taxon>
    </lineage>
</organism>
<dbReference type="SMART" id="SM00060">
    <property type="entry name" value="FN3"/>
    <property type="match status" value="6"/>
</dbReference>
<dbReference type="InterPro" id="IPR003599">
    <property type="entry name" value="Ig_sub"/>
</dbReference>
<keyword evidence="8" id="KW-1015">Disulfide bond</keyword>
<comment type="subcellular location">
    <subcellularLocation>
        <location evidence="1">Membrane</location>
        <topology evidence="1">Single-pass membrane protein</topology>
    </subcellularLocation>
</comment>
<dbReference type="InterPro" id="IPR003961">
    <property type="entry name" value="FN3_dom"/>
</dbReference>
<feature type="domain" description="Fibronectin type-III" evidence="13">
    <location>
        <begin position="967"/>
        <end position="1059"/>
    </location>
</feature>
<reference evidence="14 15" key="1">
    <citation type="submission" date="2023-09" db="EMBL/GenBank/DDBJ databases">
        <title>Nesidiocoris tenuis whole genome shotgun sequence.</title>
        <authorList>
            <person name="Shibata T."/>
            <person name="Shimoda M."/>
            <person name="Kobayashi T."/>
            <person name="Uehara T."/>
        </authorList>
    </citation>
    <scope>NUCLEOTIDE SEQUENCE [LARGE SCALE GENOMIC DNA]</scope>
    <source>
        <strain evidence="14 15">Japan</strain>
    </source>
</reference>
<keyword evidence="5" id="KW-0130">Cell adhesion</keyword>
<dbReference type="SUPFAM" id="SSF49265">
    <property type="entry name" value="Fibronectin type III"/>
    <property type="match status" value="3"/>
</dbReference>
<dbReference type="CDD" id="cd00096">
    <property type="entry name" value="Ig"/>
    <property type="match status" value="1"/>
</dbReference>
<evidence type="ECO:0000256" key="3">
    <source>
        <dbReference type="ARBA" id="ARBA00022729"/>
    </source>
</evidence>
<dbReference type="Pfam" id="PF07679">
    <property type="entry name" value="I-set"/>
    <property type="match status" value="4"/>
</dbReference>
<feature type="compositionally biased region" description="Polar residues" evidence="10">
    <location>
        <begin position="1798"/>
        <end position="1807"/>
    </location>
</feature>
<protein>
    <submittedName>
        <fullName evidence="14">Hemicentin 1</fullName>
    </submittedName>
</protein>
<evidence type="ECO:0000256" key="4">
    <source>
        <dbReference type="ARBA" id="ARBA00022737"/>
    </source>
</evidence>
<feature type="region of interest" description="Disordered" evidence="10">
    <location>
        <begin position="1789"/>
        <end position="1811"/>
    </location>
</feature>
<feature type="domain" description="Ig-like" evidence="12">
    <location>
        <begin position="865"/>
        <end position="960"/>
    </location>
</feature>
<feature type="transmembrane region" description="Helical" evidence="11">
    <location>
        <begin position="1667"/>
        <end position="1689"/>
    </location>
</feature>
<name>A0ABN7AGH4_9HEMI</name>
<dbReference type="SMART" id="SM00408">
    <property type="entry name" value="IGc2"/>
    <property type="match status" value="10"/>
</dbReference>
<dbReference type="InterPro" id="IPR007110">
    <property type="entry name" value="Ig-like_dom"/>
</dbReference>
<sequence>MGHEVVGCCESGPRFLVDPPRELIVWYKDGALANCVASGSPEPKVTWFLSGETTPLQPVPNVRRVLDNGSLYFPPFKPEEFRPDVHLTTYRCIASNSAGKLLSLDMTVKAVMVENYQVEATVAGGPLFVGDTAVLRCKVPQHLEGIITVTAWLIDESYNVYPTTEGEGKYVMPSWNGDLHILNLSLSDTRKKYSCRTLHRLSGKSQHSNSVNIQLAEERLDSAELDVLVAPDSIVSTRQTNDVILPCVANSQDPPTYEWTKDHAPVKLSDRKLLAGGSLLLKSVTADDTGVYVCRINNSIWSKAIHVTLTIPHSLMVHINPQHLLVDSGSSVALRCVTSAPQVSWFKDGLSKSDSNHILRIPYVTKADQGMYQCRAQHNNDQNYATAELRLGASKPQLVYEFLEHTLQPGPPVSLKCIASGSPTPQITWSLDGYPLPINERFIIGQYVSLNGEVISHVNLTKVAVEDGGVYTCKASNKAGSVEHSAPLRVYGPPVIRDMPKITAVAGRSLSIACPVGGYPIHTINWEKDSRPLSGSHRIKIFNNGTLVISNIQAKVDQGLYQCVAASRQGHTARSSVEITVLEPPVLSGVEPVRVGLIGERLGIQCLVIRGQVPITLQWQRSDMPVLKLNLPSISVSSPAEYSSTLLFENLNLLHTGNYTCVATNSAATVSATVQLLVNEPPEITPFSIPILEKGSRLQVACTVHKGHPPLDLVWSRDGINISKDVSLYNIYTSILSIAQVSRSDSGNYTCTANNMAASVHHTAQLIVTVPPEWTIEPRDVNVVVGQSVALHCKANGYPEPVVSWRKAFGKDSNQYGDKLPGTEKGTLTITSATEADEGYYICEAQNGIGAGLSGTAFVSVNALPKFLSGGRKVLARRGTDASLKCEAKGDTPLSIKWQRNHMIIPESSEKYELVETPLDESKTTKSQLIVRNTSQKDTGKYVCIASNAYGSDEMVVHLSMQDVPEVPKDLKSVDVGSRHLKIVWSQPQDNNSPITHYSVSYTGDADSWDNVENTKEPKTWHELTNLTPSKKYLIRVYAVNQVGMSSASMILPVTTASEKPSGPPIDVSASPTSSSEVTIHWKPPIPEHRNAPILGYIISYRRASHDEAFFNVTLKGMPDDIPQPYTISGLKSFTKYQVIIQAYNSVGVGIASAPVTVMTLEGAPNDPPRDVVCRANGPQSLDIQWSKPPKSSQNGNIIGYKISYTKLTGKHNLIEEDVEETKETEKESTVLGELENFTEYSIRISAFTLVGVGPESKPINCSTLEAAPEPPRNLKIAQSTMQHAIVSWLKPRRPNGLLTKVNIHQRELSNSKSVQVISVEPEDWFYRLNIKLGNSYEFWLTAVNSAGESEPSTAVTLVPNKTILPQLYSIGQELCIAMGSHIDLTCEAVGIPSPGCSWQHNRKPIKPNSHYKIWPNRTLSLTNVQYKHNGNHTCTAHNSYGTDSITYIITVVGPPSAPELVLISATVSNVTVGWQRPRSTRGLINYKLIYQMHNISLHWREVTIRSGEHKYTISNLMCGSRVKVKIYAVNKIGPGEISSVLDASTQAPTPEPPLPDQAVSTTKDSIVIHLELWRHRECPLLHFIIERKSSQHNWIFVTERSPGASYEMTGLNPGTLYQIRVIAHTPAGQTVHYFHAKTKNSASETLFIPAVEEDRSSKSAIMDLHVGLPIVASLLALLLTLVTIAICLKHRVWYCTREDASIDTLQQQEFYSATNNKKEPINIASAEYSEEIYPYATFQMPKPYKEKLSQNFQTFVYQSPAIANVNQSHKIRELPYVDHIIPSEDYDSPDDAHFHSLHQQSKSSRPQHLRNGCINENFNVLGKTDSLRKNKYVYSNFSK</sequence>
<keyword evidence="9" id="KW-0393">Immunoglobulin domain</keyword>
<evidence type="ECO:0000256" key="9">
    <source>
        <dbReference type="ARBA" id="ARBA00023319"/>
    </source>
</evidence>
<feature type="domain" description="Fibronectin type-III" evidence="13">
    <location>
        <begin position="1455"/>
        <end position="1549"/>
    </location>
</feature>
<feature type="domain" description="Ig-like" evidence="12">
    <location>
        <begin position="772"/>
        <end position="860"/>
    </location>
</feature>
<dbReference type="InterPro" id="IPR056754">
    <property type="entry name" value="DSCAM/DSCAML_C"/>
</dbReference>
<evidence type="ECO:0000256" key="7">
    <source>
        <dbReference type="ARBA" id="ARBA00023136"/>
    </source>
</evidence>
<dbReference type="InterPro" id="IPR013098">
    <property type="entry name" value="Ig_I-set"/>
</dbReference>
<dbReference type="EMBL" id="AP028910">
    <property type="protein sequence ID" value="BES91158.1"/>
    <property type="molecule type" value="Genomic_DNA"/>
</dbReference>
<dbReference type="Pfam" id="PF13927">
    <property type="entry name" value="Ig_3"/>
    <property type="match status" value="5"/>
</dbReference>
<dbReference type="PROSITE" id="PS50853">
    <property type="entry name" value="FN3"/>
    <property type="match status" value="6"/>
</dbReference>
<keyword evidence="4" id="KW-0677">Repeat</keyword>
<dbReference type="CDD" id="cd00063">
    <property type="entry name" value="FN3"/>
    <property type="match status" value="6"/>
</dbReference>
<keyword evidence="6 11" id="KW-1133">Transmembrane helix</keyword>
<keyword evidence="3" id="KW-0732">Signal</keyword>
<dbReference type="CDD" id="cd20958">
    <property type="entry name" value="IgI_5_Dscam"/>
    <property type="match status" value="1"/>
</dbReference>
<evidence type="ECO:0000313" key="15">
    <source>
        <dbReference type="Proteomes" id="UP001307889"/>
    </source>
</evidence>
<evidence type="ECO:0000256" key="8">
    <source>
        <dbReference type="ARBA" id="ARBA00023157"/>
    </source>
</evidence>
<dbReference type="CDD" id="cd20956">
    <property type="entry name" value="IgI_4_Dscam"/>
    <property type="match status" value="1"/>
</dbReference>
<dbReference type="InterPro" id="IPR003598">
    <property type="entry name" value="Ig_sub2"/>
</dbReference>
<keyword evidence="7 11" id="KW-0472">Membrane</keyword>
<feature type="domain" description="Ig-like" evidence="12">
    <location>
        <begin position="493"/>
        <end position="580"/>
    </location>
</feature>
<dbReference type="Pfam" id="PF00041">
    <property type="entry name" value="fn3"/>
    <property type="match status" value="5"/>
</dbReference>
<keyword evidence="15" id="KW-1185">Reference proteome</keyword>
<proteinExistence type="predicted"/>
<feature type="domain" description="Ig-like" evidence="12">
    <location>
        <begin position="396"/>
        <end position="489"/>
    </location>
</feature>
<evidence type="ECO:0000313" key="14">
    <source>
        <dbReference type="EMBL" id="BES91158.1"/>
    </source>
</evidence>
<dbReference type="InterPro" id="IPR013783">
    <property type="entry name" value="Ig-like_fold"/>
</dbReference>
<feature type="domain" description="Fibronectin type-III" evidence="13">
    <location>
        <begin position="1553"/>
        <end position="1655"/>
    </location>
</feature>
<feature type="domain" description="Ig-like" evidence="12">
    <location>
        <begin position="1366"/>
        <end position="1451"/>
    </location>
</feature>
<dbReference type="Proteomes" id="UP001307889">
    <property type="component" value="Chromosome 2"/>
</dbReference>
<evidence type="ECO:0000259" key="12">
    <source>
        <dbReference type="PROSITE" id="PS50835"/>
    </source>
</evidence>
<feature type="domain" description="Ig-like" evidence="12">
    <location>
        <begin position="13"/>
        <end position="103"/>
    </location>
</feature>
<accession>A0ABN7AGH4</accession>
<keyword evidence="2 11" id="KW-0812">Transmembrane</keyword>
<dbReference type="PROSITE" id="PS00290">
    <property type="entry name" value="IG_MHC"/>
    <property type="match status" value="1"/>
</dbReference>
<dbReference type="InterPro" id="IPR036116">
    <property type="entry name" value="FN3_sf"/>
</dbReference>
<dbReference type="PANTHER" id="PTHR44170">
    <property type="entry name" value="PROTEIN SIDEKICK"/>
    <property type="match status" value="1"/>
</dbReference>
<dbReference type="InterPro" id="IPR003006">
    <property type="entry name" value="Ig/MHC_CS"/>
</dbReference>
<evidence type="ECO:0000256" key="6">
    <source>
        <dbReference type="ARBA" id="ARBA00022989"/>
    </source>
</evidence>
<evidence type="ECO:0000259" key="13">
    <source>
        <dbReference type="PROSITE" id="PS50853"/>
    </source>
</evidence>
<evidence type="ECO:0000256" key="5">
    <source>
        <dbReference type="ARBA" id="ARBA00022889"/>
    </source>
</evidence>
<feature type="domain" description="Fibronectin type-III" evidence="13">
    <location>
        <begin position="1271"/>
        <end position="1363"/>
    </location>
</feature>
<feature type="domain" description="Ig-like" evidence="12">
    <location>
        <begin position="225"/>
        <end position="310"/>
    </location>
</feature>
<evidence type="ECO:0000256" key="11">
    <source>
        <dbReference type="SAM" id="Phobius"/>
    </source>
</evidence>
<dbReference type="PANTHER" id="PTHR44170:SF56">
    <property type="entry name" value="FIBRONECTIN TYPE-III DOMAIN-CONTAINING PROTEIN"/>
    <property type="match status" value="1"/>
</dbReference>
<feature type="domain" description="Fibronectin type-III" evidence="13">
    <location>
        <begin position="1168"/>
        <end position="1267"/>
    </location>
</feature>
<dbReference type="Gene3D" id="2.60.40.10">
    <property type="entry name" value="Immunoglobulins"/>
    <property type="match status" value="17"/>
</dbReference>
<feature type="domain" description="Ig-like" evidence="12">
    <location>
        <begin position="585"/>
        <end position="675"/>
    </location>
</feature>
<feature type="domain" description="Ig-like" evidence="12">
    <location>
        <begin position="312"/>
        <end position="390"/>
    </location>
</feature>
<evidence type="ECO:0000256" key="10">
    <source>
        <dbReference type="SAM" id="MobiDB-lite"/>
    </source>
</evidence>
<feature type="domain" description="Ig-like" evidence="12">
    <location>
        <begin position="682"/>
        <end position="769"/>
    </location>
</feature>
<dbReference type="InterPro" id="IPR036179">
    <property type="entry name" value="Ig-like_dom_sf"/>
</dbReference>
<feature type="domain" description="Fibronectin type-III" evidence="13">
    <location>
        <begin position="1064"/>
        <end position="1163"/>
    </location>
</feature>
<dbReference type="SMART" id="SM00409">
    <property type="entry name" value="IG"/>
    <property type="match status" value="11"/>
</dbReference>